<feature type="transmembrane region" description="Helical" evidence="6">
    <location>
        <begin position="303"/>
        <end position="320"/>
    </location>
</feature>
<feature type="transmembrane region" description="Helical" evidence="6">
    <location>
        <begin position="53"/>
        <end position="79"/>
    </location>
</feature>
<comment type="caution">
    <text evidence="7">The sequence shown here is derived from an EMBL/GenBank/DDBJ whole genome shotgun (WGS) entry which is preliminary data.</text>
</comment>
<protein>
    <submittedName>
        <fullName evidence="7">YjgP/YjgQ family permease</fullName>
    </submittedName>
</protein>
<dbReference type="AlphaFoldDB" id="A0A6N6RD09"/>
<dbReference type="GO" id="GO:0015920">
    <property type="term" value="P:lipopolysaccharide transport"/>
    <property type="evidence" value="ECO:0007669"/>
    <property type="project" value="TreeGrafter"/>
</dbReference>
<keyword evidence="5 6" id="KW-0472">Membrane</keyword>
<dbReference type="PANTHER" id="PTHR33529">
    <property type="entry name" value="SLR0882 PROTEIN-RELATED"/>
    <property type="match status" value="1"/>
</dbReference>
<proteinExistence type="predicted"/>
<reference evidence="7 8" key="1">
    <citation type="submission" date="2019-09" db="EMBL/GenBank/DDBJ databases">
        <title>Genomes of family Cryomorphaceae.</title>
        <authorList>
            <person name="Bowman J.P."/>
        </authorList>
    </citation>
    <scope>NUCLEOTIDE SEQUENCE [LARGE SCALE GENOMIC DNA]</scope>
    <source>
        <strain evidence="7 8">LMG 25704</strain>
    </source>
</reference>
<feature type="transmembrane region" description="Helical" evidence="6">
    <location>
        <begin position="332"/>
        <end position="354"/>
    </location>
</feature>
<evidence type="ECO:0000256" key="1">
    <source>
        <dbReference type="ARBA" id="ARBA00004651"/>
    </source>
</evidence>
<comment type="subcellular location">
    <subcellularLocation>
        <location evidence="1">Cell membrane</location>
        <topology evidence="1">Multi-pass membrane protein</topology>
    </subcellularLocation>
</comment>
<dbReference type="Pfam" id="PF03739">
    <property type="entry name" value="LptF_LptG"/>
    <property type="match status" value="1"/>
</dbReference>
<organism evidence="7 8">
    <name type="scientific">Phaeocystidibacter luteus</name>
    <dbReference type="NCBI Taxonomy" id="911197"/>
    <lineage>
        <taxon>Bacteria</taxon>
        <taxon>Pseudomonadati</taxon>
        <taxon>Bacteroidota</taxon>
        <taxon>Flavobacteriia</taxon>
        <taxon>Flavobacteriales</taxon>
        <taxon>Phaeocystidibacteraceae</taxon>
        <taxon>Phaeocystidibacter</taxon>
    </lineage>
</organism>
<dbReference type="RefSeq" id="WP_151668282.1">
    <property type="nucleotide sequence ID" value="NZ_WBVO01000013.1"/>
</dbReference>
<evidence type="ECO:0000256" key="3">
    <source>
        <dbReference type="ARBA" id="ARBA00022692"/>
    </source>
</evidence>
<keyword evidence="8" id="KW-1185">Reference proteome</keyword>
<keyword evidence="2" id="KW-1003">Cell membrane</keyword>
<feature type="transmembrane region" description="Helical" evidence="6">
    <location>
        <begin position="278"/>
        <end position="296"/>
    </location>
</feature>
<feature type="transmembrane region" description="Helical" evidence="6">
    <location>
        <begin position="12"/>
        <end position="33"/>
    </location>
</feature>
<dbReference type="InterPro" id="IPR005495">
    <property type="entry name" value="LptG/LptF_permease"/>
</dbReference>
<dbReference type="PANTHER" id="PTHR33529:SF8">
    <property type="entry name" value="PERMEASE, YJGP_YJGQ FAMILY"/>
    <property type="match status" value="1"/>
</dbReference>
<dbReference type="OrthoDB" id="9807977at2"/>
<evidence type="ECO:0000256" key="4">
    <source>
        <dbReference type="ARBA" id="ARBA00022989"/>
    </source>
</evidence>
<keyword evidence="3 6" id="KW-0812">Transmembrane</keyword>
<dbReference type="Proteomes" id="UP000468650">
    <property type="component" value="Unassembled WGS sequence"/>
</dbReference>
<dbReference type="EMBL" id="WBVO01000013">
    <property type="protein sequence ID" value="KAB2806765.1"/>
    <property type="molecule type" value="Genomic_DNA"/>
</dbReference>
<evidence type="ECO:0000256" key="2">
    <source>
        <dbReference type="ARBA" id="ARBA00022475"/>
    </source>
</evidence>
<evidence type="ECO:0000313" key="8">
    <source>
        <dbReference type="Proteomes" id="UP000468650"/>
    </source>
</evidence>
<evidence type="ECO:0000256" key="5">
    <source>
        <dbReference type="ARBA" id="ARBA00023136"/>
    </source>
</evidence>
<dbReference type="GO" id="GO:0043190">
    <property type="term" value="C:ATP-binding cassette (ABC) transporter complex"/>
    <property type="evidence" value="ECO:0007669"/>
    <property type="project" value="TreeGrafter"/>
</dbReference>
<accession>A0A6N6RD09</accession>
<keyword evidence="4 6" id="KW-1133">Transmembrane helix</keyword>
<sequence>MKKIDLYILKKFLGTFTLFFVLLMLIAVVIDISEKLDDFTTNGATLEEIVFDYYANFIVFYGNLFSALILFLATIYFTSKLANNTEIVPILTGGRSFARFTLPYFVGAFFIFLLSSAVNHYLIPQTNIDRLNFEAKYTKVRDNRKTQELFRQVEPGHIVYFRSFSPDRHTGYDFSYDVYENNTLVSKLSVDYLRFDSIQNTWRLDNWRIREISPDGTERLRAGRRMDTTFVFGANDIVPELSVTQMMTTPKLIEFIEKEKIRGSELLSEHEIELHNRTAYPFSSFILVLIGVSISSRKRRGGLGINIAVGLVLVMIYIFFMEVSTALSVNGTVSPILAVWTPNIVFALLGLYTFRIAPK</sequence>
<evidence type="ECO:0000256" key="6">
    <source>
        <dbReference type="SAM" id="Phobius"/>
    </source>
</evidence>
<evidence type="ECO:0000313" key="7">
    <source>
        <dbReference type="EMBL" id="KAB2806765.1"/>
    </source>
</evidence>
<feature type="transmembrane region" description="Helical" evidence="6">
    <location>
        <begin position="100"/>
        <end position="123"/>
    </location>
</feature>
<gene>
    <name evidence="7" type="ORF">F8C67_12920</name>
</gene>
<name>A0A6N6RD09_9FLAO</name>